<feature type="domain" description="POTRA" evidence="3">
    <location>
        <begin position="135"/>
        <end position="212"/>
    </location>
</feature>
<keyword evidence="5" id="KW-1185">Reference proteome</keyword>
<evidence type="ECO:0000256" key="1">
    <source>
        <dbReference type="ARBA" id="ARBA00004370"/>
    </source>
</evidence>
<dbReference type="InterPro" id="IPR034746">
    <property type="entry name" value="POTRA"/>
</dbReference>
<gene>
    <name evidence="4" type="ORF">Amme_017_014</name>
</gene>
<dbReference type="InterPro" id="IPR010827">
    <property type="entry name" value="BamA/TamA_POTRA"/>
</dbReference>
<evidence type="ECO:0000313" key="5">
    <source>
        <dbReference type="Proteomes" id="UP000019760"/>
    </source>
</evidence>
<sequence>MSAFMSFRRALRASPALVLALGVLGGTAAGFAVLPEAHAASAPGPDAPLTLKVLKVEGNKQIPTADILAAFPYHVGDTVTRNKLDEGLQQVMALYKQKNVGAKFGEKERFVGKTIQFYLTIEEMAPSAAAAPAPFVLDQVNFVGNKKVPTAELEAATKLRPGAQVTTEAVVADTQAIQSVYKKHNIGVQIQPNATQPHQDNHVVLTYTMTEKTGDN</sequence>
<organism evidence="4 5">
    <name type="scientific">Acidomonas methanolica NBRC 104435</name>
    <dbReference type="NCBI Taxonomy" id="1231351"/>
    <lineage>
        <taxon>Bacteria</taxon>
        <taxon>Pseudomonadati</taxon>
        <taxon>Pseudomonadota</taxon>
        <taxon>Alphaproteobacteria</taxon>
        <taxon>Acetobacterales</taxon>
        <taxon>Acetobacteraceae</taxon>
        <taxon>Acidomonas</taxon>
    </lineage>
</organism>
<evidence type="ECO:0000256" key="2">
    <source>
        <dbReference type="ARBA" id="ARBA00023136"/>
    </source>
</evidence>
<dbReference type="GO" id="GO:0019867">
    <property type="term" value="C:outer membrane"/>
    <property type="evidence" value="ECO:0007669"/>
    <property type="project" value="InterPro"/>
</dbReference>
<dbReference type="EMBL" id="BAND01000017">
    <property type="protein sequence ID" value="GAJ28273.1"/>
    <property type="molecule type" value="Genomic_DNA"/>
</dbReference>
<dbReference type="RefSeq" id="WP_158310304.1">
    <property type="nucleotide sequence ID" value="NZ_BAND01000017.1"/>
</dbReference>
<evidence type="ECO:0000313" key="4">
    <source>
        <dbReference type="EMBL" id="GAJ28273.1"/>
    </source>
</evidence>
<protein>
    <submittedName>
        <fullName evidence="4">Surface antigen</fullName>
    </submittedName>
</protein>
<dbReference type="Pfam" id="PF07244">
    <property type="entry name" value="POTRA"/>
    <property type="match status" value="1"/>
</dbReference>
<reference evidence="4 5" key="2">
    <citation type="journal article" date="2014" name="FEMS Microbiol. Lett.">
        <title>Draft genomic DNA sequence of the facultatively methylotrophic bacterium Acidomonas methanolica type strain MB58.</title>
        <authorList>
            <person name="Higashiura N."/>
            <person name="Hadano H."/>
            <person name="Hirakawa H."/>
            <person name="Matsutani M."/>
            <person name="Takabe S."/>
            <person name="Matsushita K."/>
            <person name="Azuma Y."/>
        </authorList>
    </citation>
    <scope>NUCLEOTIDE SEQUENCE [LARGE SCALE GENOMIC DNA]</scope>
    <source>
        <strain evidence="4 5">MB58</strain>
    </source>
</reference>
<dbReference type="Proteomes" id="UP000019760">
    <property type="component" value="Unassembled WGS sequence"/>
</dbReference>
<name>A0A023D288_ACIMT</name>
<dbReference type="Gene3D" id="3.10.20.310">
    <property type="entry name" value="membrane protein fhac"/>
    <property type="match status" value="2"/>
</dbReference>
<comment type="caution">
    <text evidence="4">The sequence shown here is derived from an EMBL/GenBank/DDBJ whole genome shotgun (WGS) entry which is preliminary data.</text>
</comment>
<accession>A0A023D288</accession>
<comment type="subcellular location">
    <subcellularLocation>
        <location evidence="1">Membrane</location>
    </subcellularLocation>
</comment>
<keyword evidence="2" id="KW-0472">Membrane</keyword>
<evidence type="ECO:0000259" key="3">
    <source>
        <dbReference type="PROSITE" id="PS51779"/>
    </source>
</evidence>
<dbReference type="PROSITE" id="PS51779">
    <property type="entry name" value="POTRA"/>
    <property type="match status" value="1"/>
</dbReference>
<reference evidence="5" key="1">
    <citation type="journal article" date="2014" name="FEMS Microbiol. Lett.">
        <title>Draft Genomic DNA Sequence of the Facultatively Methylotrophic Bacterium Acidomonas methanolica type strain MB58.</title>
        <authorList>
            <person name="Higashiura N."/>
            <person name="Hadano H."/>
            <person name="Hirakawa H."/>
            <person name="Matsutani M."/>
            <person name="Takabe S."/>
            <person name="Matsushita K."/>
            <person name="Azuma Y."/>
        </authorList>
    </citation>
    <scope>NUCLEOTIDE SEQUENCE [LARGE SCALE GENOMIC DNA]</scope>
    <source>
        <strain evidence="5">MB58</strain>
    </source>
</reference>
<proteinExistence type="predicted"/>
<dbReference type="AlphaFoldDB" id="A0A023D288"/>